<accession>A0AA92C5R2</accession>
<protein>
    <submittedName>
        <fullName evidence="1">DUF2267 domain-containing protein</fullName>
    </submittedName>
</protein>
<comment type="caution">
    <text evidence="1">The sequence shown here is derived from an EMBL/GenBank/DDBJ whole genome shotgun (WGS) entry which is preliminary data.</text>
</comment>
<dbReference type="AlphaFoldDB" id="A0AA92C5R2"/>
<dbReference type="RefSeq" id="WP_116493713.1">
    <property type="nucleotide sequence ID" value="NZ_QDFR01000001.1"/>
</dbReference>
<dbReference type="InterPro" id="IPR018727">
    <property type="entry name" value="DUF2267"/>
</dbReference>
<dbReference type="InterPro" id="IPR038282">
    <property type="entry name" value="DUF2267_sf"/>
</dbReference>
<gene>
    <name evidence="1" type="ORF">DC430_00795</name>
</gene>
<reference evidence="1 2" key="1">
    <citation type="submission" date="2018-04" db="EMBL/GenBank/DDBJ databases">
        <authorList>
            <person name="Hagen T."/>
        </authorList>
    </citation>
    <scope>NUCLEOTIDE SEQUENCE [LARGE SCALE GENOMIC DNA]</scope>
    <source>
        <strain evidence="1 2">TPD7009</strain>
    </source>
</reference>
<evidence type="ECO:0000313" key="2">
    <source>
        <dbReference type="Proteomes" id="UP000244335"/>
    </source>
</evidence>
<dbReference type="Gene3D" id="1.10.490.110">
    <property type="entry name" value="Uncharacterized conserved protein DUF2267"/>
    <property type="match status" value="1"/>
</dbReference>
<proteinExistence type="predicted"/>
<name>A0AA92C5R2_RHIRH</name>
<sequence>MTVPQEYIQASRDFEAVLVDVRDRAVVSTTHRAFTTLEAVLRVFRRRLTADQSLAFAGLLEVGVRALFVADWTMDEPVVAFATRPKMQEEVMSLRRDHNLSPDTAIQDVTGALRLHMDEEKLKSFLKSVSPDALSFWGFSTEIE</sequence>
<evidence type="ECO:0000313" key="1">
    <source>
        <dbReference type="EMBL" id="PVE56370.1"/>
    </source>
</evidence>
<dbReference type="EMBL" id="QDFR01000001">
    <property type="protein sequence ID" value="PVE56370.1"/>
    <property type="molecule type" value="Genomic_DNA"/>
</dbReference>
<organism evidence="1 2">
    <name type="scientific">Rhizobium rhizogenes</name>
    <name type="common">Agrobacterium rhizogenes</name>
    <dbReference type="NCBI Taxonomy" id="359"/>
    <lineage>
        <taxon>Bacteria</taxon>
        <taxon>Pseudomonadati</taxon>
        <taxon>Pseudomonadota</taxon>
        <taxon>Alphaproteobacteria</taxon>
        <taxon>Hyphomicrobiales</taxon>
        <taxon>Rhizobiaceae</taxon>
        <taxon>Rhizobium/Agrobacterium group</taxon>
        <taxon>Rhizobium</taxon>
    </lineage>
</organism>
<dbReference type="Pfam" id="PF10025">
    <property type="entry name" value="DUF2267"/>
    <property type="match status" value="1"/>
</dbReference>
<dbReference type="Proteomes" id="UP000244335">
    <property type="component" value="Unassembled WGS sequence"/>
</dbReference>